<keyword evidence="1" id="KW-0732">Signal</keyword>
<evidence type="ECO:0000313" key="3">
    <source>
        <dbReference type="Proteomes" id="UP001363151"/>
    </source>
</evidence>
<dbReference type="Proteomes" id="UP001363151">
    <property type="component" value="Unassembled WGS sequence"/>
</dbReference>
<sequence>MTGVLFAAGLALCLNVFACLAMSTVGGVIRTSAWAVGRARRGPGTAYFGLTSAVAYHDDKIIYEESLGAPLSPLIAFRADCTTSSTSSLDMRNGPGFICMGIAVFLKGSSVFAHLALRVSNGDGVVREPSVHPKKSAAKGMARSACPFAPVHIDVEGN</sequence>
<protein>
    <submittedName>
        <fullName evidence="2">Uncharacterized protein</fullName>
    </submittedName>
</protein>
<comment type="caution">
    <text evidence="2">The sequence shown here is derived from an EMBL/GenBank/DDBJ whole genome shotgun (WGS) entry which is preliminary data.</text>
</comment>
<feature type="signal peptide" evidence="1">
    <location>
        <begin position="1"/>
        <end position="21"/>
    </location>
</feature>
<reference evidence="2 3" key="1">
    <citation type="submission" date="2024-03" db="EMBL/GenBank/DDBJ databases">
        <title>Aureococcus anophagefferens CCMP1851 and Kratosvirus quantuckense: Draft genome of a second virus-susceptible host strain in the model system.</title>
        <authorList>
            <person name="Chase E."/>
            <person name="Truchon A.R."/>
            <person name="Schepens W."/>
            <person name="Wilhelm S.W."/>
        </authorList>
    </citation>
    <scope>NUCLEOTIDE SEQUENCE [LARGE SCALE GENOMIC DNA]</scope>
    <source>
        <strain evidence="2 3">CCMP1851</strain>
    </source>
</reference>
<name>A0ABR1GF15_AURAN</name>
<proteinExistence type="predicted"/>
<organism evidence="2 3">
    <name type="scientific">Aureococcus anophagefferens</name>
    <name type="common">Harmful bloom alga</name>
    <dbReference type="NCBI Taxonomy" id="44056"/>
    <lineage>
        <taxon>Eukaryota</taxon>
        <taxon>Sar</taxon>
        <taxon>Stramenopiles</taxon>
        <taxon>Ochrophyta</taxon>
        <taxon>Pelagophyceae</taxon>
        <taxon>Pelagomonadales</taxon>
        <taxon>Pelagomonadaceae</taxon>
        <taxon>Aureococcus</taxon>
    </lineage>
</organism>
<evidence type="ECO:0000313" key="2">
    <source>
        <dbReference type="EMBL" id="KAK7254437.1"/>
    </source>
</evidence>
<accession>A0ABR1GF15</accession>
<gene>
    <name evidence="2" type="ORF">SO694_00151060</name>
</gene>
<feature type="chain" id="PRO_5046107406" evidence="1">
    <location>
        <begin position="22"/>
        <end position="158"/>
    </location>
</feature>
<keyword evidence="3" id="KW-1185">Reference proteome</keyword>
<dbReference type="EMBL" id="JBBJCI010000029">
    <property type="protein sequence ID" value="KAK7254437.1"/>
    <property type="molecule type" value="Genomic_DNA"/>
</dbReference>
<evidence type="ECO:0000256" key="1">
    <source>
        <dbReference type="SAM" id="SignalP"/>
    </source>
</evidence>